<dbReference type="RefSeq" id="WP_283722773.1">
    <property type="nucleotide sequence ID" value="NZ_JASJEX010000003.1"/>
</dbReference>
<name>A0ABT6ZKW7_9ACTN</name>
<dbReference type="EMBL" id="JASJEX010000003">
    <property type="protein sequence ID" value="MDJ1129693.1"/>
    <property type="molecule type" value="Genomic_DNA"/>
</dbReference>
<gene>
    <name evidence="3" type="ORF">QJ043_06330</name>
</gene>
<evidence type="ECO:0000313" key="4">
    <source>
        <dbReference type="Proteomes" id="UP001431693"/>
    </source>
</evidence>
<comment type="caution">
    <text evidence="3">The sequence shown here is derived from an EMBL/GenBank/DDBJ whole genome shotgun (WGS) entry which is preliminary data.</text>
</comment>
<dbReference type="PANTHER" id="PTHR30545:SF2">
    <property type="entry name" value="SUGAR FERMENTATION STIMULATION PROTEIN A"/>
    <property type="match status" value="1"/>
</dbReference>
<dbReference type="PANTHER" id="PTHR30545">
    <property type="entry name" value="SUGAR FERMENTATION STIMULATION PROTEIN A"/>
    <property type="match status" value="1"/>
</dbReference>
<dbReference type="Gene3D" id="2.40.50.580">
    <property type="match status" value="1"/>
</dbReference>
<protein>
    <submittedName>
        <fullName evidence="3">DNA/RNA nuclease SfsA</fullName>
    </submittedName>
</protein>
<organism evidence="3 4">
    <name type="scientific">Kribbibacterium absianum</name>
    <dbReference type="NCBI Taxonomy" id="3044210"/>
    <lineage>
        <taxon>Bacteria</taxon>
        <taxon>Bacillati</taxon>
        <taxon>Actinomycetota</taxon>
        <taxon>Coriobacteriia</taxon>
        <taxon>Coriobacteriales</taxon>
        <taxon>Kribbibacteriaceae</taxon>
        <taxon>Kribbibacterium</taxon>
    </lineage>
</organism>
<dbReference type="Pfam" id="PF17746">
    <property type="entry name" value="SfsA_N"/>
    <property type="match status" value="1"/>
</dbReference>
<feature type="domain" description="Sugar fermentation stimulation protein C-terminal" evidence="1">
    <location>
        <begin position="88"/>
        <end position="224"/>
    </location>
</feature>
<accession>A0ABT6ZKW7</accession>
<dbReference type="InterPro" id="IPR005224">
    <property type="entry name" value="SfsA"/>
</dbReference>
<dbReference type="Proteomes" id="UP001431693">
    <property type="component" value="Unassembled WGS sequence"/>
</dbReference>
<dbReference type="InterPro" id="IPR040452">
    <property type="entry name" value="SfsA_C"/>
</dbReference>
<keyword evidence="4" id="KW-1185">Reference proteome</keyword>
<evidence type="ECO:0000259" key="1">
    <source>
        <dbReference type="Pfam" id="PF03749"/>
    </source>
</evidence>
<sequence length="241" mass="27303">MFEEPLREGVILGRPNRFIMEVELDGERARCHCPVVSRIGGIDTTGRPCLVSRSDNPRRKFSRTVEAFSWQEPGDAEKRWVGINQTASNRYVAHFLEQGALAGLAPGPGELRREVRFGESRLDFAIADECFIEVKTPLAQLECDIPPFVPRLDVAPFSSTGRALRHLRELADSLAGHQRAVVLYCLYYENHGFRFLRGTTFDEVERAVTAVQEAGVELWQCTFGQDAHEVRLVDCRPLEDW</sequence>
<proteinExistence type="predicted"/>
<dbReference type="Gene3D" id="3.40.1350.60">
    <property type="match status" value="1"/>
</dbReference>
<evidence type="ECO:0000259" key="2">
    <source>
        <dbReference type="Pfam" id="PF17746"/>
    </source>
</evidence>
<dbReference type="Pfam" id="PF03749">
    <property type="entry name" value="SfsA"/>
    <property type="match status" value="1"/>
</dbReference>
<feature type="domain" description="SfsA N-terminal OB" evidence="2">
    <location>
        <begin position="12"/>
        <end position="83"/>
    </location>
</feature>
<dbReference type="InterPro" id="IPR041465">
    <property type="entry name" value="SfsA_N"/>
</dbReference>
<evidence type="ECO:0000313" key="3">
    <source>
        <dbReference type="EMBL" id="MDJ1129693.1"/>
    </source>
</evidence>
<reference evidence="3" key="1">
    <citation type="submission" date="2023-05" db="EMBL/GenBank/DDBJ databases">
        <title>[olsenella] sp. nov., isolated from a pig farm feces dump.</title>
        <authorList>
            <person name="Chang Y.-H."/>
        </authorList>
    </citation>
    <scope>NUCLEOTIDE SEQUENCE</scope>
    <source>
        <strain evidence="3">YH-ols2217</strain>
    </source>
</reference>